<name>A0A3N2DEN3_9GAMM</name>
<evidence type="ECO:0000256" key="1">
    <source>
        <dbReference type="SAM" id="SignalP"/>
    </source>
</evidence>
<evidence type="ECO:0000313" key="2">
    <source>
        <dbReference type="EMBL" id="ROR97884.1"/>
    </source>
</evidence>
<sequence>MMIKRYVAAILASSVVSTTVNALDCSANVLSVRIMKTGILELQMNGPVENNYINICNITKDFNDVPPEVCKSWLSIALTAKASEKELKLWGVQGETCATGYNTVLEKVSITQS</sequence>
<organism evidence="2 3">
    <name type="scientific">Sinobacterium caligoides</name>
    <dbReference type="NCBI Taxonomy" id="933926"/>
    <lineage>
        <taxon>Bacteria</taxon>
        <taxon>Pseudomonadati</taxon>
        <taxon>Pseudomonadota</taxon>
        <taxon>Gammaproteobacteria</taxon>
        <taxon>Cellvibrionales</taxon>
        <taxon>Spongiibacteraceae</taxon>
        <taxon>Sinobacterium</taxon>
    </lineage>
</organism>
<dbReference type="OrthoDB" id="6267749at2"/>
<feature type="chain" id="PRO_5018139788" evidence="1">
    <location>
        <begin position="23"/>
        <end position="113"/>
    </location>
</feature>
<comment type="caution">
    <text evidence="2">The sequence shown here is derived from an EMBL/GenBank/DDBJ whole genome shotgun (WGS) entry which is preliminary data.</text>
</comment>
<dbReference type="RefSeq" id="WP_123713882.1">
    <property type="nucleotide sequence ID" value="NZ_RKHR01000008.1"/>
</dbReference>
<dbReference type="Proteomes" id="UP000275394">
    <property type="component" value="Unassembled WGS sequence"/>
</dbReference>
<gene>
    <name evidence="2" type="ORF">EDC56_3551</name>
</gene>
<reference evidence="2 3" key="1">
    <citation type="submission" date="2018-11" db="EMBL/GenBank/DDBJ databases">
        <title>Genomic Encyclopedia of Type Strains, Phase IV (KMG-IV): sequencing the most valuable type-strain genomes for metagenomic binning, comparative biology and taxonomic classification.</title>
        <authorList>
            <person name="Goeker M."/>
        </authorList>
    </citation>
    <scope>NUCLEOTIDE SEQUENCE [LARGE SCALE GENOMIC DNA]</scope>
    <source>
        <strain evidence="2 3">DSM 100316</strain>
    </source>
</reference>
<dbReference type="EMBL" id="RKHR01000008">
    <property type="protein sequence ID" value="ROR97884.1"/>
    <property type="molecule type" value="Genomic_DNA"/>
</dbReference>
<keyword evidence="1" id="KW-0732">Signal</keyword>
<feature type="signal peptide" evidence="1">
    <location>
        <begin position="1"/>
        <end position="22"/>
    </location>
</feature>
<proteinExistence type="predicted"/>
<keyword evidence="3" id="KW-1185">Reference proteome</keyword>
<protein>
    <submittedName>
        <fullName evidence="2">Uncharacterized protein</fullName>
    </submittedName>
</protein>
<evidence type="ECO:0000313" key="3">
    <source>
        <dbReference type="Proteomes" id="UP000275394"/>
    </source>
</evidence>
<dbReference type="AlphaFoldDB" id="A0A3N2DEN3"/>
<accession>A0A3N2DEN3</accession>